<evidence type="ECO:0000313" key="2">
    <source>
        <dbReference type="Proteomes" id="UP000425817"/>
    </source>
</evidence>
<name>A0A6I6HM10_VARPD</name>
<accession>A0A6I6HM10</accession>
<organism evidence="1 2">
    <name type="scientific">Variovorax paradoxus</name>
    <dbReference type="NCBI Taxonomy" id="34073"/>
    <lineage>
        <taxon>Bacteria</taxon>
        <taxon>Pseudomonadati</taxon>
        <taxon>Pseudomonadota</taxon>
        <taxon>Betaproteobacteria</taxon>
        <taxon>Burkholderiales</taxon>
        <taxon>Comamonadaceae</taxon>
        <taxon>Variovorax</taxon>
    </lineage>
</organism>
<dbReference type="Proteomes" id="UP000425817">
    <property type="component" value="Chromosome"/>
</dbReference>
<dbReference type="RefSeq" id="WP_157615418.1">
    <property type="nucleotide sequence ID" value="NZ_CP046622.1"/>
</dbReference>
<sequence length="271" mass="29944">MASTSVRALEKNPVIPTSISPKPAAKYGITHSGWGWTVAFRRSGVEISRHFSAKLYQGEEAALAFAKAWRDEMLRAHPPVARQVRAQTLRSTNTTGTPDLSTRKGADGQVVAWRATTEITPGQQVSRFFSVKRYGAKAKEMAIAERHKQLQQMVGLGRPHPAEAELREAPPRVLPAHTSGPLIRREIPLRTNTSGIPGVRHVPGPHPEHQGWWAAITTTADGKRLTKHFNIRICGEEGAKALAIAERQKQLELAAHLVPRKVMKREGRLET</sequence>
<proteinExistence type="predicted"/>
<evidence type="ECO:0000313" key="1">
    <source>
        <dbReference type="EMBL" id="QGW83919.1"/>
    </source>
</evidence>
<reference evidence="1 2" key="1">
    <citation type="submission" date="2019-12" db="EMBL/GenBank/DDBJ databases">
        <title>Hybrid Genome Assemblies of two High G+C Isolates from Undergraduate Microbiology Courses.</title>
        <authorList>
            <person name="Ne Ville C.J."/>
            <person name="Enright D."/>
            <person name="Hernandez I."/>
            <person name="Dodsworth J."/>
            <person name="Orwin P.M."/>
        </authorList>
    </citation>
    <scope>NUCLEOTIDE SEQUENCE [LARGE SCALE GENOMIC DNA]</scope>
    <source>
        <strain evidence="1 2">CSUSB</strain>
    </source>
</reference>
<protein>
    <submittedName>
        <fullName evidence="1">AP2 domain-containing protein</fullName>
    </submittedName>
</protein>
<dbReference type="AlphaFoldDB" id="A0A6I6HM10"/>
<dbReference type="OrthoDB" id="154347at2"/>
<dbReference type="EMBL" id="CP046622">
    <property type="protein sequence ID" value="QGW83919.1"/>
    <property type="molecule type" value="Genomic_DNA"/>
</dbReference>
<dbReference type="Gene3D" id="1.20.5.2050">
    <property type="match status" value="2"/>
</dbReference>
<gene>
    <name evidence="1" type="ORF">GOQ09_21080</name>
</gene>